<sequence length="358" mass="38820">MGYDKVGNVLSRATTQAAVPGVTGSGGNETQNFCYDEQSRLVWASNSVAASPGSGQTCGSTALQSTLGSSYTTSYTYTHLGQLWRGPLNGSGTTEQYLYCNSSHPHQVTALAPTSGSPTCSASGTPDYSGTYDTWGNLLTRNTGGKNGSLSYDAFDEMVRWNGTTTSSSQEEWYLYDAAGNRVLRRSATTTPSGNPATAAATITVYAFGLEEHTYSYSGSGTTLTNTGNTYTMERTLFSNTSYAIAQIINLARDIPDAVGDFDLCFVEFLRPPHIHDNDFWAKPFTMRMAPVHAHIASRSLTTTASNQQLEQMMDQGYSNDPEASEYLTLLDHLFLDPPNWMAKKELGYISGVREHSD</sequence>
<evidence type="ECO:0000313" key="2">
    <source>
        <dbReference type="Proteomes" id="UP000597444"/>
    </source>
</evidence>
<reference evidence="1" key="1">
    <citation type="submission" date="2020-10" db="EMBL/GenBank/DDBJ databases">
        <title>Taxonomic study of unclassified bacteria belonging to the class Ktedonobacteria.</title>
        <authorList>
            <person name="Yabe S."/>
            <person name="Wang C.M."/>
            <person name="Zheng Y."/>
            <person name="Sakai Y."/>
            <person name="Cavaletti L."/>
            <person name="Monciardini P."/>
            <person name="Donadio S."/>
        </authorList>
    </citation>
    <scope>NUCLEOTIDE SEQUENCE</scope>
    <source>
        <strain evidence="1">ID150040</strain>
    </source>
</reference>
<evidence type="ECO:0000313" key="1">
    <source>
        <dbReference type="EMBL" id="GHO93784.1"/>
    </source>
</evidence>
<dbReference type="RefSeq" id="WP_220204552.1">
    <property type="nucleotide sequence ID" value="NZ_BNJK01000001.1"/>
</dbReference>
<protein>
    <recommendedName>
        <fullName evidence="3">RHS repeat protein</fullName>
    </recommendedName>
</protein>
<dbReference type="Proteomes" id="UP000597444">
    <property type="component" value="Unassembled WGS sequence"/>
</dbReference>
<dbReference type="AlphaFoldDB" id="A0A8J3ILM2"/>
<dbReference type="EMBL" id="BNJK01000001">
    <property type="protein sequence ID" value="GHO93784.1"/>
    <property type="molecule type" value="Genomic_DNA"/>
</dbReference>
<organism evidence="1 2">
    <name type="scientific">Reticulibacter mediterranei</name>
    <dbReference type="NCBI Taxonomy" id="2778369"/>
    <lineage>
        <taxon>Bacteria</taxon>
        <taxon>Bacillati</taxon>
        <taxon>Chloroflexota</taxon>
        <taxon>Ktedonobacteria</taxon>
        <taxon>Ktedonobacterales</taxon>
        <taxon>Reticulibacteraceae</taxon>
        <taxon>Reticulibacter</taxon>
    </lineage>
</organism>
<name>A0A8J3ILM2_9CHLR</name>
<keyword evidence="2" id="KW-1185">Reference proteome</keyword>
<dbReference type="Gene3D" id="2.180.10.10">
    <property type="entry name" value="RHS repeat-associated core"/>
    <property type="match status" value="1"/>
</dbReference>
<comment type="caution">
    <text evidence="1">The sequence shown here is derived from an EMBL/GenBank/DDBJ whole genome shotgun (WGS) entry which is preliminary data.</text>
</comment>
<proteinExistence type="predicted"/>
<gene>
    <name evidence="1" type="ORF">KSF_038320</name>
</gene>
<evidence type="ECO:0008006" key="3">
    <source>
        <dbReference type="Google" id="ProtNLM"/>
    </source>
</evidence>
<accession>A0A8J3ILM2</accession>